<comment type="caution">
    <text evidence="10">The sequence shown here is derived from an EMBL/GenBank/DDBJ whole genome shotgun (WGS) entry which is preliminary data.</text>
</comment>
<feature type="transmembrane region" description="Helical" evidence="9">
    <location>
        <begin position="20"/>
        <end position="39"/>
    </location>
</feature>
<keyword evidence="10" id="KW-0969">Cilium</keyword>
<evidence type="ECO:0000256" key="9">
    <source>
        <dbReference type="RuleBase" id="RU364090"/>
    </source>
</evidence>
<evidence type="ECO:0000256" key="4">
    <source>
        <dbReference type="ARBA" id="ARBA00022475"/>
    </source>
</evidence>
<keyword evidence="6 9" id="KW-1133">Transmembrane helix</keyword>
<dbReference type="InterPro" id="IPR002191">
    <property type="entry name" value="Bac_export_3"/>
</dbReference>
<organism evidence="10 11">
    <name type="scientific">Caenispirillum salinarum AK4</name>
    <dbReference type="NCBI Taxonomy" id="1238182"/>
    <lineage>
        <taxon>Bacteria</taxon>
        <taxon>Pseudomonadati</taxon>
        <taxon>Pseudomonadota</taxon>
        <taxon>Alphaproteobacteria</taxon>
        <taxon>Rhodospirillales</taxon>
        <taxon>Novispirillaceae</taxon>
        <taxon>Caenispirillum</taxon>
    </lineage>
</organism>
<dbReference type="Proteomes" id="UP000009881">
    <property type="component" value="Unassembled WGS sequence"/>
</dbReference>
<protein>
    <recommendedName>
        <fullName evidence="3 9">Flagellar biosynthetic protein FliQ</fullName>
    </recommendedName>
</protein>
<feature type="transmembrane region" description="Helical" evidence="9">
    <location>
        <begin position="51"/>
        <end position="70"/>
    </location>
</feature>
<evidence type="ECO:0000313" key="10">
    <source>
        <dbReference type="EMBL" id="EKV26679.1"/>
    </source>
</evidence>
<comment type="subcellular location">
    <subcellularLocation>
        <location evidence="1 9">Cell membrane</location>
        <topology evidence="1">Multi-pass membrane protein</topology>
    </subcellularLocation>
    <subcellularLocation>
        <location evidence="9">Bacterial flagellum basal body</location>
    </subcellularLocation>
</comment>
<accession>K9GPT4</accession>
<gene>
    <name evidence="9" type="primary">fliQ</name>
    <name evidence="10" type="ORF">C882_2188</name>
</gene>
<dbReference type="RefSeq" id="WP_009542583.1">
    <property type="nucleotide sequence ID" value="NZ_ANHY01000025.1"/>
</dbReference>
<dbReference type="eggNOG" id="COG1987">
    <property type="taxonomic scope" value="Bacteria"/>
</dbReference>
<evidence type="ECO:0000256" key="6">
    <source>
        <dbReference type="ARBA" id="ARBA00022989"/>
    </source>
</evidence>
<evidence type="ECO:0000256" key="3">
    <source>
        <dbReference type="ARBA" id="ARBA00021718"/>
    </source>
</evidence>
<keyword evidence="11" id="KW-1185">Reference proteome</keyword>
<dbReference type="GO" id="GO:0009306">
    <property type="term" value="P:protein secretion"/>
    <property type="evidence" value="ECO:0007669"/>
    <property type="project" value="InterPro"/>
</dbReference>
<comment type="function">
    <text evidence="9">Role in flagellar biosynthesis.</text>
</comment>
<dbReference type="NCBIfam" id="TIGR01402">
    <property type="entry name" value="fliQ"/>
    <property type="match status" value="1"/>
</dbReference>
<proteinExistence type="inferred from homology"/>
<dbReference type="PANTHER" id="PTHR34040:SF2">
    <property type="entry name" value="FLAGELLAR BIOSYNTHETIC PROTEIN FLIQ"/>
    <property type="match status" value="1"/>
</dbReference>
<dbReference type="AlphaFoldDB" id="K9GPT4"/>
<dbReference type="NCBIfam" id="NF004671">
    <property type="entry name" value="PRK06010.1"/>
    <property type="match status" value="1"/>
</dbReference>
<dbReference type="PRINTS" id="PR00952">
    <property type="entry name" value="TYPE3IMQPROT"/>
</dbReference>
<dbReference type="GO" id="GO:0009425">
    <property type="term" value="C:bacterial-type flagellum basal body"/>
    <property type="evidence" value="ECO:0007669"/>
    <property type="project" value="UniProtKB-SubCell"/>
</dbReference>
<dbReference type="PATRIC" id="fig|1238182.3.peg.4142"/>
<dbReference type="InterPro" id="IPR006305">
    <property type="entry name" value="FliQ"/>
</dbReference>
<keyword evidence="4 9" id="KW-1003">Cell membrane</keyword>
<keyword evidence="7 9" id="KW-0472">Membrane</keyword>
<reference evidence="10 11" key="1">
    <citation type="journal article" date="2013" name="Genome Announc.">
        <title>Draft Genome Sequence of an Alphaproteobacterium, Caenispirillum salinarum AK4(T), Isolated from a Solar Saltern.</title>
        <authorList>
            <person name="Khatri I."/>
            <person name="Singh A."/>
            <person name="Korpole S."/>
            <person name="Pinnaka A.K."/>
            <person name="Subramanian S."/>
        </authorList>
    </citation>
    <scope>NUCLEOTIDE SEQUENCE [LARGE SCALE GENOMIC DNA]</scope>
    <source>
        <strain evidence="10 11">AK4</strain>
    </source>
</reference>
<keyword evidence="5 9" id="KW-0812">Transmembrane</keyword>
<evidence type="ECO:0000256" key="1">
    <source>
        <dbReference type="ARBA" id="ARBA00004651"/>
    </source>
</evidence>
<sequence>MNEAHIIDIARDGIWVLVKISGPVLLVGLVVGVLISLIQTLTHIQEMTLTFVPKILLVFLSILFFLPFMIHQIDEFWLRMMDNVVSIQN</sequence>
<keyword evidence="10" id="KW-0282">Flagellum</keyword>
<dbReference type="PIRSF" id="PIRSF004669">
    <property type="entry name" value="FliQ"/>
    <property type="match status" value="1"/>
</dbReference>
<evidence type="ECO:0000256" key="2">
    <source>
        <dbReference type="ARBA" id="ARBA00006156"/>
    </source>
</evidence>
<keyword evidence="10" id="KW-0966">Cell projection</keyword>
<keyword evidence="8 9" id="KW-0975">Bacterial flagellum</keyword>
<dbReference type="GO" id="GO:0005886">
    <property type="term" value="C:plasma membrane"/>
    <property type="evidence" value="ECO:0007669"/>
    <property type="project" value="UniProtKB-SubCell"/>
</dbReference>
<dbReference type="EMBL" id="ANHY01000025">
    <property type="protein sequence ID" value="EKV26679.1"/>
    <property type="molecule type" value="Genomic_DNA"/>
</dbReference>
<name>K9GPT4_9PROT</name>
<evidence type="ECO:0000313" key="11">
    <source>
        <dbReference type="Proteomes" id="UP000009881"/>
    </source>
</evidence>
<dbReference type="GO" id="GO:0044780">
    <property type="term" value="P:bacterial-type flagellum assembly"/>
    <property type="evidence" value="ECO:0007669"/>
    <property type="project" value="InterPro"/>
</dbReference>
<dbReference type="STRING" id="1238182.C882_2188"/>
<evidence type="ECO:0000256" key="8">
    <source>
        <dbReference type="ARBA" id="ARBA00023143"/>
    </source>
</evidence>
<evidence type="ECO:0000256" key="5">
    <source>
        <dbReference type="ARBA" id="ARBA00022692"/>
    </source>
</evidence>
<comment type="similarity">
    <text evidence="2 9">Belongs to the FliQ/MopD/SpaQ family.</text>
</comment>
<evidence type="ECO:0000256" key="7">
    <source>
        <dbReference type="ARBA" id="ARBA00023136"/>
    </source>
</evidence>
<dbReference type="PANTHER" id="PTHR34040">
    <property type="entry name" value="FLAGELLAR BIOSYNTHETIC PROTEIN FLIQ"/>
    <property type="match status" value="1"/>
</dbReference>
<dbReference type="Pfam" id="PF01313">
    <property type="entry name" value="Bac_export_3"/>
    <property type="match status" value="1"/>
</dbReference>